<proteinExistence type="predicted"/>
<evidence type="ECO:0000256" key="9">
    <source>
        <dbReference type="ARBA" id="ARBA00023163"/>
    </source>
</evidence>
<dbReference type="Proteomes" id="UP000274429">
    <property type="component" value="Unassembled WGS sequence"/>
</dbReference>
<reference evidence="13 14" key="2">
    <citation type="submission" date="2018-11" db="EMBL/GenBank/DDBJ databases">
        <authorList>
            <consortium name="Pathogen Informatics"/>
        </authorList>
    </citation>
    <scope>NUCLEOTIDE SEQUENCE [LARGE SCALE GENOMIC DNA]</scope>
</reference>
<evidence type="ECO:0000256" key="6">
    <source>
        <dbReference type="ARBA" id="ARBA00023015"/>
    </source>
</evidence>
<evidence type="ECO:0000256" key="4">
    <source>
        <dbReference type="ARBA" id="ARBA00022824"/>
    </source>
</evidence>
<name>A0A0R3WRG5_HYDTA</name>
<keyword evidence="8" id="KW-0472">Membrane</keyword>
<evidence type="ECO:0000313" key="15">
    <source>
        <dbReference type="WBParaSite" id="TTAC_0000335501-mRNA-1"/>
    </source>
</evidence>
<dbReference type="Pfam" id="PF00010">
    <property type="entry name" value="HLH"/>
    <property type="match status" value="1"/>
</dbReference>
<dbReference type="GO" id="GO:0005634">
    <property type="term" value="C:nucleus"/>
    <property type="evidence" value="ECO:0007669"/>
    <property type="project" value="UniProtKB-SubCell"/>
</dbReference>
<keyword evidence="3" id="KW-0812">Transmembrane</keyword>
<dbReference type="STRING" id="6205.A0A0R3WRG5"/>
<evidence type="ECO:0000256" key="10">
    <source>
        <dbReference type="ARBA" id="ARBA00023242"/>
    </source>
</evidence>
<dbReference type="EMBL" id="UYWX01002274">
    <property type="protein sequence ID" value="VDM22425.1"/>
    <property type="molecule type" value="Genomic_DNA"/>
</dbReference>
<keyword evidence="14" id="KW-1185">Reference proteome</keyword>
<organism evidence="15">
    <name type="scientific">Hydatigena taeniaeformis</name>
    <name type="common">Feline tapeworm</name>
    <name type="synonym">Taenia taeniaeformis</name>
    <dbReference type="NCBI Taxonomy" id="6205"/>
    <lineage>
        <taxon>Eukaryota</taxon>
        <taxon>Metazoa</taxon>
        <taxon>Spiralia</taxon>
        <taxon>Lophotrochozoa</taxon>
        <taxon>Platyhelminthes</taxon>
        <taxon>Cestoda</taxon>
        <taxon>Eucestoda</taxon>
        <taxon>Cyclophyllidea</taxon>
        <taxon>Taeniidae</taxon>
        <taxon>Hydatigera</taxon>
    </lineage>
</organism>
<dbReference type="GO" id="GO:0000978">
    <property type="term" value="F:RNA polymerase II cis-regulatory region sequence-specific DNA binding"/>
    <property type="evidence" value="ECO:0007669"/>
    <property type="project" value="TreeGrafter"/>
</dbReference>
<dbReference type="InterPro" id="IPR011598">
    <property type="entry name" value="bHLH_dom"/>
</dbReference>
<keyword evidence="6" id="KW-0805">Transcription regulation</keyword>
<dbReference type="WBParaSite" id="TTAC_0000335501-mRNA-1">
    <property type="protein sequence ID" value="TTAC_0000335501-mRNA-1"/>
    <property type="gene ID" value="TTAC_0000335501"/>
</dbReference>
<reference evidence="15" key="1">
    <citation type="submission" date="2017-02" db="UniProtKB">
        <authorList>
            <consortium name="WormBaseParasite"/>
        </authorList>
    </citation>
    <scope>IDENTIFICATION</scope>
</reference>
<keyword evidence="10" id="KW-0539">Nucleus</keyword>
<evidence type="ECO:0000256" key="8">
    <source>
        <dbReference type="ARBA" id="ARBA00023136"/>
    </source>
</evidence>
<evidence type="ECO:0000256" key="11">
    <source>
        <dbReference type="SAM" id="MobiDB-lite"/>
    </source>
</evidence>
<dbReference type="GO" id="GO:0005789">
    <property type="term" value="C:endoplasmic reticulum membrane"/>
    <property type="evidence" value="ECO:0007669"/>
    <property type="project" value="UniProtKB-SubCell"/>
</dbReference>
<evidence type="ECO:0000256" key="2">
    <source>
        <dbReference type="ARBA" id="ARBA00004477"/>
    </source>
</evidence>
<gene>
    <name evidence="13" type="ORF">TTAC_LOCUS3340</name>
</gene>
<dbReference type="InterPro" id="IPR036638">
    <property type="entry name" value="HLH_DNA-bd_sf"/>
</dbReference>
<dbReference type="PANTHER" id="PTHR46062">
    <property type="entry name" value="STEROL REGULATORY ELEMENT-BINDING PROTEIN"/>
    <property type="match status" value="1"/>
</dbReference>
<feature type="domain" description="BHLH" evidence="12">
    <location>
        <begin position="189"/>
        <end position="238"/>
    </location>
</feature>
<sequence>MGEFETKGLNDEFGSAFDDLDIDAISLFQADFMSDVDLDFLLTGCETQPNNDVKAGNFSKKNSTLASLLKPHPSCGYVPPAPQIHVENNSVIESGTFKRLQVNFPEFETHPQLKCALIQEKTLPTSSGGAGADNANILHCGEDNIGQTFHDISPVASNQRNTQSYQHVLAKTQADGSHFPRQNYDTKSLRRSPHNAIERRYRQSINGKINELREMLNASSGDDTKVFFTCCPDVSTLD</sequence>
<comment type="subcellular location">
    <subcellularLocation>
        <location evidence="2">Endoplasmic reticulum membrane</location>
        <topology evidence="2">Multi-pass membrane protein</topology>
    </subcellularLocation>
    <subcellularLocation>
        <location evidence="1">Nucleus</location>
    </subcellularLocation>
</comment>
<dbReference type="GO" id="GO:0046983">
    <property type="term" value="F:protein dimerization activity"/>
    <property type="evidence" value="ECO:0007669"/>
    <property type="project" value="InterPro"/>
</dbReference>
<dbReference type="GO" id="GO:0000981">
    <property type="term" value="F:DNA-binding transcription factor activity, RNA polymerase II-specific"/>
    <property type="evidence" value="ECO:0007669"/>
    <property type="project" value="TreeGrafter"/>
</dbReference>
<dbReference type="PANTHER" id="PTHR46062:SF1">
    <property type="entry name" value="LP12374P"/>
    <property type="match status" value="1"/>
</dbReference>
<keyword evidence="7" id="KW-0238">DNA-binding</keyword>
<evidence type="ECO:0000256" key="1">
    <source>
        <dbReference type="ARBA" id="ARBA00004123"/>
    </source>
</evidence>
<dbReference type="Gene3D" id="4.10.280.10">
    <property type="entry name" value="Helix-loop-helix DNA-binding domain"/>
    <property type="match status" value="1"/>
</dbReference>
<evidence type="ECO:0000259" key="12">
    <source>
        <dbReference type="PROSITE" id="PS50888"/>
    </source>
</evidence>
<dbReference type="OrthoDB" id="2133190at2759"/>
<evidence type="ECO:0000256" key="5">
    <source>
        <dbReference type="ARBA" id="ARBA00022989"/>
    </source>
</evidence>
<dbReference type="SUPFAM" id="SSF47459">
    <property type="entry name" value="HLH, helix-loop-helix DNA-binding domain"/>
    <property type="match status" value="1"/>
</dbReference>
<evidence type="ECO:0000313" key="14">
    <source>
        <dbReference type="Proteomes" id="UP000274429"/>
    </source>
</evidence>
<protein>
    <submittedName>
        <fullName evidence="15">BHLH domain-containing protein</fullName>
    </submittedName>
</protein>
<keyword evidence="9" id="KW-0804">Transcription</keyword>
<dbReference type="PROSITE" id="PS50888">
    <property type="entry name" value="BHLH"/>
    <property type="match status" value="1"/>
</dbReference>
<accession>A0A0R3WRG5</accession>
<evidence type="ECO:0000313" key="13">
    <source>
        <dbReference type="EMBL" id="VDM22425.1"/>
    </source>
</evidence>
<evidence type="ECO:0000256" key="3">
    <source>
        <dbReference type="ARBA" id="ARBA00022692"/>
    </source>
</evidence>
<feature type="region of interest" description="Disordered" evidence="11">
    <location>
        <begin position="173"/>
        <end position="193"/>
    </location>
</feature>
<keyword evidence="5" id="KW-1133">Transmembrane helix</keyword>
<dbReference type="AlphaFoldDB" id="A0A0R3WRG5"/>
<keyword evidence="4" id="KW-0256">Endoplasmic reticulum</keyword>
<evidence type="ECO:0000256" key="7">
    <source>
        <dbReference type="ARBA" id="ARBA00023125"/>
    </source>
</evidence>